<dbReference type="Pfam" id="PF03992">
    <property type="entry name" value="ABM"/>
    <property type="match status" value="1"/>
</dbReference>
<dbReference type="PROSITE" id="PS51725">
    <property type="entry name" value="ABM"/>
    <property type="match status" value="1"/>
</dbReference>
<sequence length="108" mass="12123">MSEIEIVVIFKPKPGKADRFEEIMGNFANHVKQNEPGTLRYHLQREVKGDTPTFVLLERYTDVAALRAHGSSAAFKDFGRAMKKEDLLTEPMKVISTKGVAGFDRGKL</sequence>
<dbReference type="PANTHER" id="PTHR40624">
    <property type="entry name" value="BIOSYNTHESIS MONOOXYGENASE, PUTATIVE (AFU_ORTHOLOGUE AFUA_1G12025)-RELATED"/>
    <property type="match status" value="1"/>
</dbReference>
<dbReference type="InterPro" id="IPR011008">
    <property type="entry name" value="Dimeric_a/b-barrel"/>
</dbReference>
<evidence type="ECO:0000313" key="3">
    <source>
        <dbReference type="Proteomes" id="UP000799640"/>
    </source>
</evidence>
<organism evidence="2 3">
    <name type="scientific">Trichodelitschia bisporula</name>
    <dbReference type="NCBI Taxonomy" id="703511"/>
    <lineage>
        <taxon>Eukaryota</taxon>
        <taxon>Fungi</taxon>
        <taxon>Dikarya</taxon>
        <taxon>Ascomycota</taxon>
        <taxon>Pezizomycotina</taxon>
        <taxon>Dothideomycetes</taxon>
        <taxon>Dothideomycetes incertae sedis</taxon>
        <taxon>Phaeotrichales</taxon>
        <taxon>Phaeotrichaceae</taxon>
        <taxon>Trichodelitschia</taxon>
    </lineage>
</organism>
<reference evidence="2" key="1">
    <citation type="journal article" date="2020" name="Stud. Mycol.">
        <title>101 Dothideomycetes genomes: a test case for predicting lifestyles and emergence of pathogens.</title>
        <authorList>
            <person name="Haridas S."/>
            <person name="Albert R."/>
            <person name="Binder M."/>
            <person name="Bloem J."/>
            <person name="Labutti K."/>
            <person name="Salamov A."/>
            <person name="Andreopoulos B."/>
            <person name="Baker S."/>
            <person name="Barry K."/>
            <person name="Bills G."/>
            <person name="Bluhm B."/>
            <person name="Cannon C."/>
            <person name="Castanera R."/>
            <person name="Culley D."/>
            <person name="Daum C."/>
            <person name="Ezra D."/>
            <person name="Gonzalez J."/>
            <person name="Henrissat B."/>
            <person name="Kuo A."/>
            <person name="Liang C."/>
            <person name="Lipzen A."/>
            <person name="Lutzoni F."/>
            <person name="Magnuson J."/>
            <person name="Mondo S."/>
            <person name="Nolan M."/>
            <person name="Ohm R."/>
            <person name="Pangilinan J."/>
            <person name="Park H.-J."/>
            <person name="Ramirez L."/>
            <person name="Alfaro M."/>
            <person name="Sun H."/>
            <person name="Tritt A."/>
            <person name="Yoshinaga Y."/>
            <person name="Zwiers L.-H."/>
            <person name="Turgeon B."/>
            <person name="Goodwin S."/>
            <person name="Spatafora J."/>
            <person name="Crous P."/>
            <person name="Grigoriev I."/>
        </authorList>
    </citation>
    <scope>NUCLEOTIDE SEQUENCE</scope>
    <source>
        <strain evidence="2">CBS 262.69</strain>
    </source>
</reference>
<dbReference type="Proteomes" id="UP000799640">
    <property type="component" value="Unassembled WGS sequence"/>
</dbReference>
<protein>
    <submittedName>
        <fullName evidence="2">ABM-domain-containing protein</fullName>
    </submittedName>
</protein>
<name>A0A6G1HKU4_9PEZI</name>
<gene>
    <name evidence="2" type="ORF">EJ06DRAFT_500416</name>
</gene>
<evidence type="ECO:0000313" key="2">
    <source>
        <dbReference type="EMBL" id="KAF2396476.1"/>
    </source>
</evidence>
<dbReference type="AlphaFoldDB" id="A0A6G1HKU4"/>
<proteinExistence type="predicted"/>
<dbReference type="InterPro" id="IPR007138">
    <property type="entry name" value="ABM_dom"/>
</dbReference>
<evidence type="ECO:0000259" key="1">
    <source>
        <dbReference type="PROSITE" id="PS51725"/>
    </source>
</evidence>
<dbReference type="PANTHER" id="PTHR40624:SF1">
    <property type="entry name" value="BIOSYNTHESIS MONOOXYGENASE, PUTATIVE (AFU_ORTHOLOGUE AFUA_1G12025)-RELATED"/>
    <property type="match status" value="1"/>
</dbReference>
<accession>A0A6G1HKU4</accession>
<dbReference type="OrthoDB" id="10011777at2759"/>
<keyword evidence="3" id="KW-1185">Reference proteome</keyword>
<dbReference type="Gene3D" id="3.30.70.100">
    <property type="match status" value="1"/>
</dbReference>
<dbReference type="EMBL" id="ML996707">
    <property type="protein sequence ID" value="KAF2396476.1"/>
    <property type="molecule type" value="Genomic_DNA"/>
</dbReference>
<dbReference type="SUPFAM" id="SSF54909">
    <property type="entry name" value="Dimeric alpha+beta barrel"/>
    <property type="match status" value="1"/>
</dbReference>
<feature type="domain" description="ABM" evidence="1">
    <location>
        <begin position="4"/>
        <end position="95"/>
    </location>
</feature>